<comment type="cofactor">
    <cofactor evidence="1">
        <name>FMN</name>
        <dbReference type="ChEBI" id="CHEBI:58210"/>
    </cofactor>
</comment>
<evidence type="ECO:0000256" key="1">
    <source>
        <dbReference type="ARBA" id="ARBA00001917"/>
    </source>
</evidence>
<reference evidence="8" key="1">
    <citation type="submission" date="2016-10" db="EMBL/GenBank/DDBJ databases">
        <authorList>
            <person name="Varghese N."/>
            <person name="Submissions S."/>
        </authorList>
    </citation>
    <scope>NUCLEOTIDE SEQUENCE [LARGE SCALE GENOMIC DNA]</scope>
    <source>
        <strain evidence="8">DS-12</strain>
    </source>
</reference>
<evidence type="ECO:0000256" key="5">
    <source>
        <dbReference type="ARBA" id="ARBA00023002"/>
    </source>
</evidence>
<dbReference type="EMBL" id="FOVI01000037">
    <property type="protein sequence ID" value="SFO32472.1"/>
    <property type="molecule type" value="Genomic_DNA"/>
</dbReference>
<dbReference type="Pfam" id="PF00724">
    <property type="entry name" value="Oxidored_FMN"/>
    <property type="match status" value="1"/>
</dbReference>
<dbReference type="Gene3D" id="3.20.20.70">
    <property type="entry name" value="Aldolase class I"/>
    <property type="match status" value="1"/>
</dbReference>
<keyword evidence="4" id="KW-0521">NADP</keyword>
<dbReference type="InterPro" id="IPR044152">
    <property type="entry name" value="YqjM-like"/>
</dbReference>
<protein>
    <submittedName>
        <fullName evidence="7">2,4-dienoyl-CoA reductase</fullName>
    </submittedName>
</protein>
<evidence type="ECO:0000256" key="2">
    <source>
        <dbReference type="ARBA" id="ARBA00022630"/>
    </source>
</evidence>
<dbReference type="OrthoDB" id="9772736at2"/>
<dbReference type="GO" id="GO:0050661">
    <property type="term" value="F:NADP binding"/>
    <property type="evidence" value="ECO:0007669"/>
    <property type="project" value="InterPro"/>
</dbReference>
<dbReference type="PANTHER" id="PTHR43303">
    <property type="entry name" value="NADPH DEHYDROGENASE C23G7.10C-RELATED"/>
    <property type="match status" value="1"/>
</dbReference>
<gene>
    <name evidence="7" type="ORF">SAMN05421741_1378</name>
</gene>
<dbReference type="RefSeq" id="WP_091526259.1">
    <property type="nucleotide sequence ID" value="NZ_FOVI01000037.1"/>
</dbReference>
<keyword evidence="5" id="KW-0560">Oxidoreductase</keyword>
<feature type="domain" description="NADH:flavin oxidoreductase/NADH oxidase N-terminal" evidence="6">
    <location>
        <begin position="4"/>
        <end position="339"/>
    </location>
</feature>
<dbReference type="SUPFAM" id="SSF51395">
    <property type="entry name" value="FMN-linked oxidoreductases"/>
    <property type="match status" value="1"/>
</dbReference>
<organism evidence="7 8">
    <name type="scientific">Paenimyroides ummariense</name>
    <dbReference type="NCBI Taxonomy" id="913024"/>
    <lineage>
        <taxon>Bacteria</taxon>
        <taxon>Pseudomonadati</taxon>
        <taxon>Bacteroidota</taxon>
        <taxon>Flavobacteriia</taxon>
        <taxon>Flavobacteriales</taxon>
        <taxon>Flavobacteriaceae</taxon>
        <taxon>Paenimyroides</taxon>
    </lineage>
</organism>
<accession>A0A1I5G981</accession>
<dbReference type="CDD" id="cd02932">
    <property type="entry name" value="OYE_YqiM_FMN"/>
    <property type="match status" value="1"/>
</dbReference>
<dbReference type="GO" id="GO:0003959">
    <property type="term" value="F:NADPH dehydrogenase activity"/>
    <property type="evidence" value="ECO:0007669"/>
    <property type="project" value="InterPro"/>
</dbReference>
<proteinExistence type="predicted"/>
<evidence type="ECO:0000313" key="7">
    <source>
        <dbReference type="EMBL" id="SFO32472.1"/>
    </source>
</evidence>
<evidence type="ECO:0000313" key="8">
    <source>
        <dbReference type="Proteomes" id="UP000199036"/>
    </source>
</evidence>
<evidence type="ECO:0000256" key="3">
    <source>
        <dbReference type="ARBA" id="ARBA00022643"/>
    </source>
</evidence>
<keyword evidence="8" id="KW-1185">Reference proteome</keyword>
<dbReference type="InterPro" id="IPR001155">
    <property type="entry name" value="OxRdtase_FMN_N"/>
</dbReference>
<sequence>MSALFTPFQIRSMELKNRIVVSPMQQYSAQNGIPGAWHLVHLGSRAVGGAGLLITECTAVSAEGLCTLYDTGIWNEVQTEAWKPIVNFVHDQGAKIAVQLWHAGGKGSTTHPKDGMKPLAPAQGGWIAKSASATPINQHLPVEMTIDEIKQTQEDFAYAAKNAVKAGFDAIELHAAHGYLIHQFYSEMINKRTDDYGGSFENRIRFLTEIVQQLRSVIPKEMPLMLRLSAVDYDGGTHGWKLEDSVKLAAILKGMGVDFITASGGGFVQVDQTIVKPNYQLSFATAIKNKTDLPTGAVGMITDAQQADEIIKDRKADLVVIAREHLRDPYFALHAAIELNETADIPWQYERGFN</sequence>
<evidence type="ECO:0000259" key="6">
    <source>
        <dbReference type="Pfam" id="PF00724"/>
    </source>
</evidence>
<dbReference type="Proteomes" id="UP000199036">
    <property type="component" value="Unassembled WGS sequence"/>
</dbReference>
<dbReference type="PANTHER" id="PTHR43303:SF4">
    <property type="entry name" value="NADPH DEHYDROGENASE C23G7.10C-RELATED"/>
    <property type="match status" value="1"/>
</dbReference>
<name>A0A1I5G981_9FLAO</name>
<dbReference type="STRING" id="913024.SAMN05421741_1378"/>
<keyword evidence="3" id="KW-0288">FMN</keyword>
<keyword evidence="2" id="KW-0285">Flavoprotein</keyword>
<dbReference type="AlphaFoldDB" id="A0A1I5G981"/>
<evidence type="ECO:0000256" key="4">
    <source>
        <dbReference type="ARBA" id="ARBA00022857"/>
    </source>
</evidence>
<dbReference type="GO" id="GO:0010181">
    <property type="term" value="F:FMN binding"/>
    <property type="evidence" value="ECO:0007669"/>
    <property type="project" value="InterPro"/>
</dbReference>
<dbReference type="InterPro" id="IPR013785">
    <property type="entry name" value="Aldolase_TIM"/>
</dbReference>